<accession>A0A401X9A8</accession>
<protein>
    <submittedName>
        <fullName evidence="1">Uncharacterized protein</fullName>
    </submittedName>
</protein>
<dbReference type="EMBL" id="BDEV01000265">
    <property type="protein sequence ID" value="GCD64472.1"/>
    <property type="molecule type" value="Genomic_DNA"/>
</dbReference>
<organism evidence="1 2">
    <name type="scientific">Acetobacter pasteurianus NBRC 3278</name>
    <dbReference type="NCBI Taxonomy" id="1226660"/>
    <lineage>
        <taxon>Bacteria</taxon>
        <taxon>Pseudomonadati</taxon>
        <taxon>Pseudomonadota</taxon>
        <taxon>Alphaproteobacteria</taxon>
        <taxon>Acetobacterales</taxon>
        <taxon>Acetobacteraceae</taxon>
        <taxon>Acetobacter</taxon>
    </lineage>
</organism>
<dbReference type="Proteomes" id="UP000287385">
    <property type="component" value="Unassembled WGS sequence"/>
</dbReference>
<dbReference type="RefSeq" id="WP_124298054.1">
    <property type="nucleotide sequence ID" value="NZ_BDEV01000265.1"/>
</dbReference>
<evidence type="ECO:0000313" key="1">
    <source>
        <dbReference type="EMBL" id="GCD64472.1"/>
    </source>
</evidence>
<evidence type="ECO:0000313" key="2">
    <source>
        <dbReference type="Proteomes" id="UP000287385"/>
    </source>
</evidence>
<keyword evidence="2" id="KW-1185">Reference proteome</keyword>
<comment type="caution">
    <text evidence="1">The sequence shown here is derived from an EMBL/GenBank/DDBJ whole genome shotgun (WGS) entry which is preliminary data.</text>
</comment>
<dbReference type="AlphaFoldDB" id="A0A401X9A8"/>
<sequence>MKTIHFELPFAYPLPNRTLCQHWATSTREKRRMQHAVAHATIGQRISEPMQKARVLIERHGVHEPDMDNLWGGAKRLIDCLTTPKLLQVRTEGARQRVKNKRGLGFVVDDGPAHITLEIRHVPARICTQKTVVTITEILP</sequence>
<gene>
    <name evidence="1" type="ORF">NBRC3278_3565</name>
</gene>
<reference evidence="1 2" key="1">
    <citation type="submission" date="2016-06" db="EMBL/GenBank/DDBJ databases">
        <title>Acetobacter pasteurianus NBRC 3278 whole genome sequencing project.</title>
        <authorList>
            <person name="Matsutani M."/>
            <person name="Shiwa Y."/>
            <person name="Okamoto-Kainuma A."/>
            <person name="Ishikawa M."/>
            <person name="Koizumi Y."/>
            <person name="Yoshikawa H."/>
            <person name="Yakushi T."/>
            <person name="Matsushita K."/>
        </authorList>
    </citation>
    <scope>NUCLEOTIDE SEQUENCE [LARGE SCALE GENOMIC DNA]</scope>
    <source>
        <strain evidence="1 2">NBRC 3278</strain>
    </source>
</reference>
<name>A0A401X9A8_ACEPA</name>
<proteinExistence type="predicted"/>